<keyword evidence="5" id="KW-1185">Reference proteome</keyword>
<evidence type="ECO:0000313" key="5">
    <source>
        <dbReference type="Proteomes" id="UP000694865"/>
    </source>
</evidence>
<reference evidence="6" key="1">
    <citation type="submission" date="2025-08" db="UniProtKB">
        <authorList>
            <consortium name="RefSeq"/>
        </authorList>
    </citation>
    <scope>IDENTIFICATION</scope>
    <source>
        <tissue evidence="6">Testes</tissue>
    </source>
</reference>
<comment type="cofactor">
    <cofactor evidence="1">
        <name>FAD</name>
        <dbReference type="ChEBI" id="CHEBI:57692"/>
    </cofactor>
</comment>
<proteinExistence type="predicted"/>
<dbReference type="PANTHER" id="PTHR10961:SF10">
    <property type="entry name" value="FAD DEPENDENT OXIDOREDUCTASE DOMAIN-CONTAINING PROTEIN"/>
    <property type="match status" value="1"/>
</dbReference>
<name>A0ABM0MUS3_SACKO</name>
<keyword evidence="2" id="KW-0285">Flavoprotein</keyword>
<keyword evidence="4" id="KW-0560">Oxidoreductase</keyword>
<dbReference type="InterPro" id="IPR045170">
    <property type="entry name" value="MTOX"/>
</dbReference>
<evidence type="ECO:0000256" key="1">
    <source>
        <dbReference type="ARBA" id="ARBA00001974"/>
    </source>
</evidence>
<evidence type="ECO:0000313" key="6">
    <source>
        <dbReference type="RefSeq" id="XP_006823764.1"/>
    </source>
</evidence>
<evidence type="ECO:0000256" key="2">
    <source>
        <dbReference type="ARBA" id="ARBA00022630"/>
    </source>
</evidence>
<dbReference type="Proteomes" id="UP000694865">
    <property type="component" value="Unplaced"/>
</dbReference>
<evidence type="ECO:0000256" key="3">
    <source>
        <dbReference type="ARBA" id="ARBA00022827"/>
    </source>
</evidence>
<dbReference type="Gene3D" id="3.30.9.10">
    <property type="entry name" value="D-Amino Acid Oxidase, subunit A, domain 2"/>
    <property type="match status" value="1"/>
</dbReference>
<sequence>MPCVIRKMTQGGKYNLYMLPPIKYPDGKYYLKIGHGEQFETEFTTEKEVADWFRTEGLKSAHKPLLDMMFDIVKGVRPVRTFGDACVTTHTPSHLVYCDMVTPLLGVAVGGNGHAAKSADEIGKMAARMVIAGKWDHDLPADKFTVKFKNNATSKL</sequence>
<dbReference type="RefSeq" id="XP_006823764.1">
    <property type="nucleotide sequence ID" value="XM_006823701.1"/>
</dbReference>
<protein>
    <submittedName>
        <fullName evidence="6">Uncharacterized protein LOC102802252</fullName>
    </submittedName>
</protein>
<dbReference type="Gene3D" id="3.50.50.60">
    <property type="entry name" value="FAD/NAD(P)-binding domain"/>
    <property type="match status" value="1"/>
</dbReference>
<dbReference type="PANTHER" id="PTHR10961">
    <property type="entry name" value="PEROXISOMAL SARCOSINE OXIDASE"/>
    <property type="match status" value="1"/>
</dbReference>
<gene>
    <name evidence="6" type="primary">LOC102802252</name>
</gene>
<dbReference type="InterPro" id="IPR036188">
    <property type="entry name" value="FAD/NAD-bd_sf"/>
</dbReference>
<keyword evidence="3" id="KW-0274">FAD</keyword>
<evidence type="ECO:0000256" key="4">
    <source>
        <dbReference type="ARBA" id="ARBA00023002"/>
    </source>
</evidence>
<accession>A0ABM0MUS3</accession>
<organism evidence="5 6">
    <name type="scientific">Saccoglossus kowalevskii</name>
    <name type="common">Acorn worm</name>
    <dbReference type="NCBI Taxonomy" id="10224"/>
    <lineage>
        <taxon>Eukaryota</taxon>
        <taxon>Metazoa</taxon>
        <taxon>Hemichordata</taxon>
        <taxon>Enteropneusta</taxon>
        <taxon>Harrimaniidae</taxon>
        <taxon>Saccoglossus</taxon>
    </lineage>
</organism>
<dbReference type="GeneID" id="102802252"/>